<dbReference type="EMBL" id="DVJK01000097">
    <property type="protein sequence ID" value="HIS66607.1"/>
    <property type="molecule type" value="Genomic_DNA"/>
</dbReference>
<dbReference type="Proteomes" id="UP000824001">
    <property type="component" value="Unassembled WGS sequence"/>
</dbReference>
<evidence type="ECO:0000256" key="5">
    <source>
        <dbReference type="ARBA" id="ARBA00022840"/>
    </source>
</evidence>
<dbReference type="EC" id="2.7.4.25" evidence="8"/>
<dbReference type="PANTHER" id="PTHR21299:SF2">
    <property type="entry name" value="CYTIDYLATE KINASE"/>
    <property type="match status" value="1"/>
</dbReference>
<comment type="catalytic activity">
    <reaction evidence="6 8">
        <text>dCMP + ATP = dCDP + ADP</text>
        <dbReference type="Rhea" id="RHEA:25094"/>
        <dbReference type="ChEBI" id="CHEBI:30616"/>
        <dbReference type="ChEBI" id="CHEBI:57566"/>
        <dbReference type="ChEBI" id="CHEBI:58593"/>
        <dbReference type="ChEBI" id="CHEBI:456216"/>
        <dbReference type="EC" id="2.7.4.25"/>
    </reaction>
</comment>
<comment type="subcellular location">
    <subcellularLocation>
        <location evidence="8">Cytoplasm</location>
    </subcellularLocation>
</comment>
<gene>
    <name evidence="8" type="primary">cmk</name>
    <name evidence="10" type="ORF">IAC18_03475</name>
</gene>
<evidence type="ECO:0000256" key="8">
    <source>
        <dbReference type="HAMAP-Rule" id="MF_00238"/>
    </source>
</evidence>
<dbReference type="InterPro" id="IPR011994">
    <property type="entry name" value="Cytidylate_kinase_dom"/>
</dbReference>
<evidence type="ECO:0000256" key="2">
    <source>
        <dbReference type="ARBA" id="ARBA00022679"/>
    </source>
</evidence>
<feature type="binding site" evidence="8">
    <location>
        <begin position="10"/>
        <end position="18"/>
    </location>
    <ligand>
        <name>ATP</name>
        <dbReference type="ChEBI" id="CHEBI:30616"/>
    </ligand>
</feature>
<comment type="caution">
    <text evidence="10">The sequence shown here is derived from an EMBL/GenBank/DDBJ whole genome shotgun (WGS) entry which is preliminary data.</text>
</comment>
<sequence length="230" mass="24553">MKLYSVAIDGPSGAGKSTIARAAAKRFGFLYVDTGAIYRTVGLAAERAGVKKGDRDAVTALLPKLDISLGYGEDGVQRSFLNGEDVSEAIRTPEISSRASDVSAMPEVRACLLDMQRAMARKHSVIMDGRDIGSVVLPDADLKIFLTASAECRAERRRAELESRGISASFGWILSEMSRRDRQDSKRAAAPLTVAEGAVTVDTSSLSLDESIEAVCSLISEKLGVKPLEG</sequence>
<dbReference type="InterPro" id="IPR003136">
    <property type="entry name" value="Cytidylate_kin"/>
</dbReference>
<dbReference type="GO" id="GO:0005829">
    <property type="term" value="C:cytosol"/>
    <property type="evidence" value="ECO:0007669"/>
    <property type="project" value="TreeGrafter"/>
</dbReference>
<organism evidence="10 11">
    <name type="scientific">Candidatus Scatomorpha merdipullorum</name>
    <dbReference type="NCBI Taxonomy" id="2840927"/>
    <lineage>
        <taxon>Bacteria</taxon>
        <taxon>Bacillati</taxon>
        <taxon>Bacillota</taxon>
        <taxon>Clostridia</taxon>
        <taxon>Eubacteriales</taxon>
        <taxon>Candidatus Scatomorpha</taxon>
    </lineage>
</organism>
<feature type="domain" description="Cytidylate kinase" evidence="9">
    <location>
        <begin position="6"/>
        <end position="220"/>
    </location>
</feature>
<evidence type="ECO:0000313" key="11">
    <source>
        <dbReference type="Proteomes" id="UP000824001"/>
    </source>
</evidence>
<dbReference type="AlphaFoldDB" id="A0A9D1JUY0"/>
<evidence type="ECO:0000259" key="9">
    <source>
        <dbReference type="Pfam" id="PF02224"/>
    </source>
</evidence>
<evidence type="ECO:0000256" key="6">
    <source>
        <dbReference type="ARBA" id="ARBA00047615"/>
    </source>
</evidence>
<dbReference type="GO" id="GO:0005524">
    <property type="term" value="F:ATP binding"/>
    <property type="evidence" value="ECO:0007669"/>
    <property type="project" value="UniProtKB-UniRule"/>
</dbReference>
<dbReference type="HAMAP" id="MF_00238">
    <property type="entry name" value="Cytidyl_kinase_type1"/>
    <property type="match status" value="1"/>
</dbReference>
<dbReference type="PANTHER" id="PTHR21299">
    <property type="entry name" value="CYTIDYLATE KINASE/PANTOATE-BETA-ALANINE LIGASE"/>
    <property type="match status" value="1"/>
</dbReference>
<dbReference type="InterPro" id="IPR027417">
    <property type="entry name" value="P-loop_NTPase"/>
</dbReference>
<protein>
    <recommendedName>
        <fullName evidence="8">Cytidylate kinase</fullName>
        <shortName evidence="8">CK</shortName>
        <ecNumber evidence="8">2.7.4.25</ecNumber>
    </recommendedName>
    <alternativeName>
        <fullName evidence="8">Cytidine monophosphate kinase</fullName>
        <shortName evidence="8">CMP kinase</shortName>
    </alternativeName>
</protein>
<proteinExistence type="inferred from homology"/>
<reference evidence="10" key="2">
    <citation type="journal article" date="2021" name="PeerJ">
        <title>Extensive microbial diversity within the chicken gut microbiome revealed by metagenomics and culture.</title>
        <authorList>
            <person name="Gilroy R."/>
            <person name="Ravi A."/>
            <person name="Getino M."/>
            <person name="Pursley I."/>
            <person name="Horton D.L."/>
            <person name="Alikhan N.F."/>
            <person name="Baker D."/>
            <person name="Gharbi K."/>
            <person name="Hall N."/>
            <person name="Watson M."/>
            <person name="Adriaenssens E.M."/>
            <person name="Foster-Nyarko E."/>
            <person name="Jarju S."/>
            <person name="Secka A."/>
            <person name="Antonio M."/>
            <person name="Oren A."/>
            <person name="Chaudhuri R.R."/>
            <person name="La Ragione R."/>
            <person name="Hildebrand F."/>
            <person name="Pallen M.J."/>
        </authorList>
    </citation>
    <scope>NUCLEOTIDE SEQUENCE</scope>
    <source>
        <strain evidence="10">ChiHjej10B9-9673</strain>
    </source>
</reference>
<dbReference type="GO" id="GO:0015949">
    <property type="term" value="P:nucleobase-containing small molecule interconversion"/>
    <property type="evidence" value="ECO:0007669"/>
    <property type="project" value="TreeGrafter"/>
</dbReference>
<dbReference type="Gene3D" id="3.40.50.300">
    <property type="entry name" value="P-loop containing nucleotide triphosphate hydrolases"/>
    <property type="match status" value="1"/>
</dbReference>
<keyword evidence="4 8" id="KW-0418">Kinase</keyword>
<evidence type="ECO:0000256" key="7">
    <source>
        <dbReference type="ARBA" id="ARBA00048478"/>
    </source>
</evidence>
<dbReference type="SUPFAM" id="SSF52540">
    <property type="entry name" value="P-loop containing nucleoside triphosphate hydrolases"/>
    <property type="match status" value="1"/>
</dbReference>
<dbReference type="CDD" id="cd02020">
    <property type="entry name" value="CMPK"/>
    <property type="match status" value="1"/>
</dbReference>
<comment type="similarity">
    <text evidence="1 8">Belongs to the cytidylate kinase family. Type 1 subfamily.</text>
</comment>
<dbReference type="GO" id="GO:0006220">
    <property type="term" value="P:pyrimidine nucleotide metabolic process"/>
    <property type="evidence" value="ECO:0007669"/>
    <property type="project" value="UniProtKB-UniRule"/>
</dbReference>
<comment type="catalytic activity">
    <reaction evidence="7 8">
        <text>CMP + ATP = CDP + ADP</text>
        <dbReference type="Rhea" id="RHEA:11600"/>
        <dbReference type="ChEBI" id="CHEBI:30616"/>
        <dbReference type="ChEBI" id="CHEBI:58069"/>
        <dbReference type="ChEBI" id="CHEBI:60377"/>
        <dbReference type="ChEBI" id="CHEBI:456216"/>
        <dbReference type="EC" id="2.7.4.25"/>
    </reaction>
</comment>
<evidence type="ECO:0000256" key="3">
    <source>
        <dbReference type="ARBA" id="ARBA00022741"/>
    </source>
</evidence>
<keyword evidence="8" id="KW-0963">Cytoplasm</keyword>
<keyword evidence="5 8" id="KW-0067">ATP-binding</keyword>
<evidence type="ECO:0000256" key="1">
    <source>
        <dbReference type="ARBA" id="ARBA00009427"/>
    </source>
</evidence>
<reference evidence="10" key="1">
    <citation type="submission" date="2020-10" db="EMBL/GenBank/DDBJ databases">
        <authorList>
            <person name="Gilroy R."/>
        </authorList>
    </citation>
    <scope>NUCLEOTIDE SEQUENCE</scope>
    <source>
        <strain evidence="10">ChiHjej10B9-9673</strain>
    </source>
</reference>
<dbReference type="NCBIfam" id="TIGR00017">
    <property type="entry name" value="cmk"/>
    <property type="match status" value="1"/>
</dbReference>
<dbReference type="Pfam" id="PF02224">
    <property type="entry name" value="Cytidylate_kin"/>
    <property type="match status" value="1"/>
</dbReference>
<name>A0A9D1JUY0_9FIRM</name>
<keyword evidence="2 8" id="KW-0808">Transferase</keyword>
<dbReference type="GO" id="GO:0036431">
    <property type="term" value="F:dCMP kinase activity"/>
    <property type="evidence" value="ECO:0007669"/>
    <property type="project" value="InterPro"/>
</dbReference>
<evidence type="ECO:0000256" key="4">
    <source>
        <dbReference type="ARBA" id="ARBA00022777"/>
    </source>
</evidence>
<keyword evidence="3 8" id="KW-0547">Nucleotide-binding</keyword>
<accession>A0A9D1JUY0</accession>
<evidence type="ECO:0000313" key="10">
    <source>
        <dbReference type="EMBL" id="HIS66607.1"/>
    </source>
</evidence>